<gene>
    <name evidence="3" type="ORF">ACFQND_07420</name>
</gene>
<keyword evidence="4" id="KW-1185">Reference proteome</keyword>
<feature type="region of interest" description="Disordered" evidence="2">
    <location>
        <begin position="1"/>
        <end position="58"/>
    </location>
</feature>
<proteinExistence type="inferred from homology"/>
<comment type="similarity">
    <text evidence="1">Belongs to the bactofilin family.</text>
</comment>
<dbReference type="PANTHER" id="PTHR35024:SF4">
    <property type="entry name" value="POLYMER-FORMING CYTOSKELETAL PROTEIN"/>
    <property type="match status" value="1"/>
</dbReference>
<protein>
    <submittedName>
        <fullName evidence="3">Polymer-forming cytoskeletal protein</fullName>
    </submittedName>
</protein>
<dbReference type="Proteomes" id="UP001596270">
    <property type="component" value="Unassembled WGS sequence"/>
</dbReference>
<sequence>MTLATTTGPEAQSGSTLSPPLSRIPEILKADATAPGSALNNPTSLLPVAPDSQTQRPPADHLRFVQRPAEIRPAAIQPATEQLREVRTCVLPKGLTFIGEAHYPCDVRIDGVVDGKVTAEPDRTITVEKDGKFKGSLKATNVRIEGEVDGEVSATGGLASFGPKSVCKGHITYGRLTIAEGADVEASMKKLAA</sequence>
<evidence type="ECO:0000256" key="1">
    <source>
        <dbReference type="ARBA" id="ARBA00044755"/>
    </source>
</evidence>
<reference evidence="4" key="1">
    <citation type="journal article" date="2019" name="Int. J. Syst. Evol. Microbiol.">
        <title>The Global Catalogue of Microorganisms (GCM) 10K type strain sequencing project: providing services to taxonomists for standard genome sequencing and annotation.</title>
        <authorList>
            <consortium name="The Broad Institute Genomics Platform"/>
            <consortium name="The Broad Institute Genome Sequencing Center for Infectious Disease"/>
            <person name="Wu L."/>
            <person name="Ma J."/>
        </authorList>
    </citation>
    <scope>NUCLEOTIDE SEQUENCE [LARGE SCALE GENOMIC DNA]</scope>
    <source>
        <strain evidence="4">CCUG 39402</strain>
    </source>
</reference>
<evidence type="ECO:0000313" key="3">
    <source>
        <dbReference type="EMBL" id="MFC6281058.1"/>
    </source>
</evidence>
<dbReference type="PANTHER" id="PTHR35024">
    <property type="entry name" value="HYPOTHETICAL CYTOSOLIC PROTEIN"/>
    <property type="match status" value="1"/>
</dbReference>
<feature type="compositionally biased region" description="Polar residues" evidence="2">
    <location>
        <begin position="1"/>
        <end position="19"/>
    </location>
</feature>
<comment type="caution">
    <text evidence="3">The sequence shown here is derived from an EMBL/GenBank/DDBJ whole genome shotgun (WGS) entry which is preliminary data.</text>
</comment>
<dbReference type="InterPro" id="IPR007607">
    <property type="entry name" value="BacA/B"/>
</dbReference>
<evidence type="ECO:0000313" key="4">
    <source>
        <dbReference type="Proteomes" id="UP001596270"/>
    </source>
</evidence>
<dbReference type="Pfam" id="PF04519">
    <property type="entry name" value="Bactofilin"/>
    <property type="match status" value="1"/>
</dbReference>
<name>A0ABW1TUS2_9BURK</name>
<organism evidence="3 4">
    <name type="scientific">Polaromonas aquatica</name>
    <dbReference type="NCBI Taxonomy" id="332657"/>
    <lineage>
        <taxon>Bacteria</taxon>
        <taxon>Pseudomonadati</taxon>
        <taxon>Pseudomonadota</taxon>
        <taxon>Betaproteobacteria</taxon>
        <taxon>Burkholderiales</taxon>
        <taxon>Comamonadaceae</taxon>
        <taxon>Polaromonas</taxon>
    </lineage>
</organism>
<evidence type="ECO:0000256" key="2">
    <source>
        <dbReference type="SAM" id="MobiDB-lite"/>
    </source>
</evidence>
<dbReference type="RefSeq" id="WP_371438927.1">
    <property type="nucleotide sequence ID" value="NZ_JBHSRS010000016.1"/>
</dbReference>
<accession>A0ABW1TUS2</accession>
<dbReference type="EMBL" id="JBHSRS010000016">
    <property type="protein sequence ID" value="MFC6281058.1"/>
    <property type="molecule type" value="Genomic_DNA"/>
</dbReference>